<gene>
    <name evidence="2" type="ORF">LTR91_006715</name>
</gene>
<dbReference type="EMBL" id="JAUJLE010000046">
    <property type="protein sequence ID" value="KAK0997276.1"/>
    <property type="molecule type" value="Genomic_DNA"/>
</dbReference>
<feature type="region of interest" description="Disordered" evidence="1">
    <location>
        <begin position="273"/>
        <end position="394"/>
    </location>
</feature>
<name>A0AAN6QVU1_9PEZI</name>
<organism evidence="2 3">
    <name type="scientific">Friedmanniomyces endolithicus</name>
    <dbReference type="NCBI Taxonomy" id="329885"/>
    <lineage>
        <taxon>Eukaryota</taxon>
        <taxon>Fungi</taxon>
        <taxon>Dikarya</taxon>
        <taxon>Ascomycota</taxon>
        <taxon>Pezizomycotina</taxon>
        <taxon>Dothideomycetes</taxon>
        <taxon>Dothideomycetidae</taxon>
        <taxon>Mycosphaerellales</taxon>
        <taxon>Teratosphaeriaceae</taxon>
        <taxon>Friedmanniomyces</taxon>
    </lineage>
</organism>
<protein>
    <submittedName>
        <fullName evidence="2">Uncharacterized protein</fullName>
    </submittedName>
</protein>
<comment type="caution">
    <text evidence="2">The sequence shown here is derived from an EMBL/GenBank/DDBJ whole genome shotgun (WGS) entry which is preliminary data.</text>
</comment>
<feature type="region of interest" description="Disordered" evidence="1">
    <location>
        <begin position="134"/>
        <end position="153"/>
    </location>
</feature>
<feature type="compositionally biased region" description="Pro residues" evidence="1">
    <location>
        <begin position="375"/>
        <end position="394"/>
    </location>
</feature>
<feature type="compositionally biased region" description="Low complexity" evidence="1">
    <location>
        <begin position="360"/>
        <end position="374"/>
    </location>
</feature>
<sequence length="394" mass="42188">MQEDDGVLRRSEHVVDSPISNKEYLKQIVGMGKLWGKHRKNSGSNRLVDWNTIDKSARYYGVPYLGSAGGHSGWPGNPGEMIMQQQQQQETNYEPSQSLRDLLTSRLIQQQKCLKQEQKRLATLVETSCEAKKVSDAGGKGPGDQQISAASVQRTTVGATSDYQDPMMMSRNPLGIPRAYINLSAMTSAHAAMGMPSSPFAGFGGDMGVTSPVQAETVSSNKKSSMMRYTQLQAEIDSLSSLYQPSKADMLGLQAAMLSTDRNAIVKLLLAAPEVDEESDSESSSDEDEQESESEDSGSFRGVPQRTREAQGPHSNMPQPSGGAAPSPQLGQPSWGFGGPGAGGHMPQPNRGNAPPTQHLQQAQMGGQMLQQPMGAPPGSRPPPPDQGMLPPGP</sequence>
<evidence type="ECO:0000256" key="1">
    <source>
        <dbReference type="SAM" id="MobiDB-lite"/>
    </source>
</evidence>
<evidence type="ECO:0000313" key="3">
    <source>
        <dbReference type="Proteomes" id="UP001175353"/>
    </source>
</evidence>
<feature type="compositionally biased region" description="Acidic residues" evidence="1">
    <location>
        <begin position="274"/>
        <end position="296"/>
    </location>
</feature>
<dbReference type="Proteomes" id="UP001175353">
    <property type="component" value="Unassembled WGS sequence"/>
</dbReference>
<keyword evidence="3" id="KW-1185">Reference proteome</keyword>
<accession>A0AAN6QVU1</accession>
<dbReference type="AlphaFoldDB" id="A0AAN6QVU1"/>
<proteinExistence type="predicted"/>
<evidence type="ECO:0000313" key="2">
    <source>
        <dbReference type="EMBL" id="KAK0997276.1"/>
    </source>
</evidence>
<reference evidence="2" key="1">
    <citation type="submission" date="2023-06" db="EMBL/GenBank/DDBJ databases">
        <title>Black Yeasts Isolated from many extreme environments.</title>
        <authorList>
            <person name="Coleine C."/>
            <person name="Stajich J.E."/>
            <person name="Selbmann L."/>
        </authorList>
    </citation>
    <scope>NUCLEOTIDE SEQUENCE</scope>
    <source>
        <strain evidence="2">CCFEE 5200</strain>
    </source>
</reference>